<dbReference type="InterPro" id="IPR006464">
    <property type="entry name" value="AcTrfase_RimI/Ard1"/>
</dbReference>
<dbReference type="CDD" id="cd04301">
    <property type="entry name" value="NAT_SF"/>
    <property type="match status" value="1"/>
</dbReference>
<sequence length="149" mass="16424">MHVEPARGADTETIARLHAEGFYRGWTREEFAAYVAGKDTPVYVACDSRRRIAGFAMLRHLGEEVELISIAVDRKWRNKGVGALLMRALFEAARMSPAKRMLLEVAADNSAALKLYGKFGFTTVGERKGYYPRPDGTPATAIVMASDLG</sequence>
<keyword evidence="2 5" id="KW-0963">Cytoplasm</keyword>
<proteinExistence type="inferred from homology"/>
<dbReference type="InterPro" id="IPR050680">
    <property type="entry name" value="YpeA/RimI_acetyltransf"/>
</dbReference>
<reference evidence="7 8" key="1">
    <citation type="journal article" date="2015" name="Genome Announc.">
        <title>Genome Assemblies of Three Soil-Associated Devosia species: D. insulae, D. limi, and D. soli.</title>
        <authorList>
            <person name="Hassan Y.I."/>
            <person name="Lepp D."/>
            <person name="Zhou T."/>
        </authorList>
    </citation>
    <scope>NUCLEOTIDE SEQUENCE [LARGE SCALE GENOMIC DNA]</scope>
    <source>
        <strain evidence="7 8">DS-56</strain>
    </source>
</reference>
<dbReference type="Pfam" id="PF00583">
    <property type="entry name" value="Acetyltransf_1"/>
    <property type="match status" value="1"/>
</dbReference>
<organism evidence="7 8">
    <name type="scientific">Devosia insulae DS-56</name>
    <dbReference type="NCBI Taxonomy" id="1116389"/>
    <lineage>
        <taxon>Bacteria</taxon>
        <taxon>Pseudomonadati</taxon>
        <taxon>Pseudomonadota</taxon>
        <taxon>Alphaproteobacteria</taxon>
        <taxon>Hyphomicrobiales</taxon>
        <taxon>Devosiaceae</taxon>
        <taxon>Devosia</taxon>
    </lineage>
</organism>
<dbReference type="GO" id="GO:0005737">
    <property type="term" value="C:cytoplasm"/>
    <property type="evidence" value="ECO:0007669"/>
    <property type="project" value="UniProtKB-SubCell"/>
</dbReference>
<dbReference type="Gene3D" id="3.40.630.30">
    <property type="match status" value="1"/>
</dbReference>
<dbReference type="InterPro" id="IPR000182">
    <property type="entry name" value="GNAT_dom"/>
</dbReference>
<dbReference type="EMBL" id="LAJE02000004">
    <property type="protein sequence ID" value="OEO33289.1"/>
    <property type="molecule type" value="Genomic_DNA"/>
</dbReference>
<evidence type="ECO:0000256" key="2">
    <source>
        <dbReference type="ARBA" id="ARBA00022490"/>
    </source>
</evidence>
<keyword evidence="4" id="KW-0012">Acyltransferase</keyword>
<dbReference type="GO" id="GO:0008999">
    <property type="term" value="F:protein-N-terminal-alanine acetyltransferase activity"/>
    <property type="evidence" value="ECO:0007669"/>
    <property type="project" value="UniProtKB-EC"/>
</dbReference>
<evidence type="ECO:0000313" key="7">
    <source>
        <dbReference type="EMBL" id="OEO33289.1"/>
    </source>
</evidence>
<keyword evidence="3" id="KW-0808">Transferase</keyword>
<comment type="subcellular location">
    <subcellularLocation>
        <location evidence="5">Cytoplasm</location>
    </subcellularLocation>
</comment>
<evidence type="ECO:0000256" key="3">
    <source>
        <dbReference type="ARBA" id="ARBA00022679"/>
    </source>
</evidence>
<feature type="domain" description="N-acetyltransferase" evidence="6">
    <location>
        <begin position="1"/>
        <end position="149"/>
    </location>
</feature>
<dbReference type="SUPFAM" id="SSF55729">
    <property type="entry name" value="Acyl-CoA N-acyltransferases (Nat)"/>
    <property type="match status" value="1"/>
</dbReference>
<evidence type="ECO:0000256" key="1">
    <source>
        <dbReference type="ARBA" id="ARBA00005395"/>
    </source>
</evidence>
<dbReference type="PROSITE" id="PS51186">
    <property type="entry name" value="GNAT"/>
    <property type="match status" value="1"/>
</dbReference>
<dbReference type="EC" id="2.3.1.266" evidence="5"/>
<accession>A0A1E5XXK3</accession>
<comment type="caution">
    <text evidence="7">The sequence shown here is derived from an EMBL/GenBank/DDBJ whole genome shotgun (WGS) entry which is preliminary data.</text>
</comment>
<dbReference type="PANTHER" id="PTHR43420:SF12">
    <property type="entry name" value="N-ACETYLTRANSFERASE DOMAIN-CONTAINING PROTEIN"/>
    <property type="match status" value="1"/>
</dbReference>
<dbReference type="PANTHER" id="PTHR43420">
    <property type="entry name" value="ACETYLTRANSFERASE"/>
    <property type="match status" value="1"/>
</dbReference>
<dbReference type="AlphaFoldDB" id="A0A1E5XXK3"/>
<comment type="similarity">
    <text evidence="1 5">Belongs to the acetyltransferase family. RimI subfamily.</text>
</comment>
<evidence type="ECO:0000256" key="5">
    <source>
        <dbReference type="RuleBase" id="RU363094"/>
    </source>
</evidence>
<gene>
    <name evidence="7" type="ORF">VW23_007410</name>
</gene>
<name>A0A1E5XXK3_9HYPH</name>
<dbReference type="Proteomes" id="UP000095463">
    <property type="component" value="Unassembled WGS sequence"/>
</dbReference>
<comment type="function">
    <text evidence="5">Acetylates the N-terminal alanine of ribosomal protein bS18.</text>
</comment>
<dbReference type="NCBIfam" id="TIGR01575">
    <property type="entry name" value="rimI"/>
    <property type="match status" value="1"/>
</dbReference>
<comment type="catalytic activity">
    <reaction evidence="5">
        <text>N-terminal L-alanyl-[ribosomal protein bS18] + acetyl-CoA = N-terminal N(alpha)-acetyl-L-alanyl-[ribosomal protein bS18] + CoA + H(+)</text>
        <dbReference type="Rhea" id="RHEA:43756"/>
        <dbReference type="Rhea" id="RHEA-COMP:10676"/>
        <dbReference type="Rhea" id="RHEA-COMP:10677"/>
        <dbReference type="ChEBI" id="CHEBI:15378"/>
        <dbReference type="ChEBI" id="CHEBI:57287"/>
        <dbReference type="ChEBI" id="CHEBI:57288"/>
        <dbReference type="ChEBI" id="CHEBI:64718"/>
        <dbReference type="ChEBI" id="CHEBI:83683"/>
        <dbReference type="EC" id="2.3.1.266"/>
    </reaction>
</comment>
<keyword evidence="8" id="KW-1185">Reference proteome</keyword>
<dbReference type="InterPro" id="IPR016181">
    <property type="entry name" value="Acyl_CoA_acyltransferase"/>
</dbReference>
<evidence type="ECO:0000256" key="4">
    <source>
        <dbReference type="ARBA" id="ARBA00023315"/>
    </source>
</evidence>
<protein>
    <recommendedName>
        <fullName evidence="5">[Ribosomal protein bS18]-alanine N-acetyltransferase</fullName>
        <ecNumber evidence="5">2.3.1.266</ecNumber>
    </recommendedName>
</protein>
<evidence type="ECO:0000259" key="6">
    <source>
        <dbReference type="PROSITE" id="PS51186"/>
    </source>
</evidence>
<evidence type="ECO:0000313" key="8">
    <source>
        <dbReference type="Proteomes" id="UP000095463"/>
    </source>
</evidence>